<keyword evidence="2" id="KW-1185">Reference proteome</keyword>
<evidence type="ECO:0000313" key="1">
    <source>
        <dbReference type="EnsemblPlants" id="AET4Gv20158700.42"/>
    </source>
</evidence>
<proteinExistence type="predicted"/>
<organism evidence="1 2">
    <name type="scientific">Aegilops tauschii subsp. strangulata</name>
    <name type="common">Goatgrass</name>
    <dbReference type="NCBI Taxonomy" id="200361"/>
    <lineage>
        <taxon>Eukaryota</taxon>
        <taxon>Viridiplantae</taxon>
        <taxon>Streptophyta</taxon>
        <taxon>Embryophyta</taxon>
        <taxon>Tracheophyta</taxon>
        <taxon>Spermatophyta</taxon>
        <taxon>Magnoliopsida</taxon>
        <taxon>Liliopsida</taxon>
        <taxon>Poales</taxon>
        <taxon>Poaceae</taxon>
        <taxon>BOP clade</taxon>
        <taxon>Pooideae</taxon>
        <taxon>Triticodae</taxon>
        <taxon>Triticeae</taxon>
        <taxon>Triticinae</taxon>
        <taxon>Aegilops</taxon>
    </lineage>
</organism>
<reference evidence="2" key="2">
    <citation type="journal article" date="2017" name="Nat. Plants">
        <title>The Aegilops tauschii genome reveals multiple impacts of transposons.</title>
        <authorList>
            <person name="Zhao G."/>
            <person name="Zou C."/>
            <person name="Li K."/>
            <person name="Wang K."/>
            <person name="Li T."/>
            <person name="Gao L."/>
            <person name="Zhang X."/>
            <person name="Wang H."/>
            <person name="Yang Z."/>
            <person name="Liu X."/>
            <person name="Jiang W."/>
            <person name="Mao L."/>
            <person name="Kong X."/>
            <person name="Jiao Y."/>
            <person name="Jia J."/>
        </authorList>
    </citation>
    <scope>NUCLEOTIDE SEQUENCE [LARGE SCALE GENOMIC DNA]</scope>
    <source>
        <strain evidence="2">cv. AL8/78</strain>
    </source>
</reference>
<name>A0A453HE18_AEGTS</name>
<reference evidence="1" key="3">
    <citation type="journal article" date="2017" name="Nature">
        <title>Genome sequence of the progenitor of the wheat D genome Aegilops tauschii.</title>
        <authorList>
            <person name="Luo M.C."/>
            <person name="Gu Y.Q."/>
            <person name="Puiu D."/>
            <person name="Wang H."/>
            <person name="Twardziok S.O."/>
            <person name="Deal K.R."/>
            <person name="Huo N."/>
            <person name="Zhu T."/>
            <person name="Wang L."/>
            <person name="Wang Y."/>
            <person name="McGuire P.E."/>
            <person name="Liu S."/>
            <person name="Long H."/>
            <person name="Ramasamy R.K."/>
            <person name="Rodriguez J.C."/>
            <person name="Van S.L."/>
            <person name="Yuan L."/>
            <person name="Wang Z."/>
            <person name="Xia Z."/>
            <person name="Xiao L."/>
            <person name="Anderson O.D."/>
            <person name="Ouyang S."/>
            <person name="Liang Y."/>
            <person name="Zimin A.V."/>
            <person name="Pertea G."/>
            <person name="Qi P."/>
            <person name="Bennetzen J.L."/>
            <person name="Dai X."/>
            <person name="Dawson M.W."/>
            <person name="Muller H.G."/>
            <person name="Kugler K."/>
            <person name="Rivarola-Duarte L."/>
            <person name="Spannagl M."/>
            <person name="Mayer K.F.X."/>
            <person name="Lu F.H."/>
            <person name="Bevan M.W."/>
            <person name="Leroy P."/>
            <person name="Li P."/>
            <person name="You F.M."/>
            <person name="Sun Q."/>
            <person name="Liu Z."/>
            <person name="Lyons E."/>
            <person name="Wicker T."/>
            <person name="Salzberg S.L."/>
            <person name="Devos K.M."/>
            <person name="Dvorak J."/>
        </authorList>
    </citation>
    <scope>NUCLEOTIDE SEQUENCE [LARGE SCALE GENOMIC DNA]</scope>
    <source>
        <strain evidence="1">cv. AL8/78</strain>
    </source>
</reference>
<reference evidence="1" key="5">
    <citation type="journal article" date="2021" name="G3 (Bethesda)">
        <title>Aegilops tauschii genome assembly Aet v5.0 features greater sequence contiguity and improved annotation.</title>
        <authorList>
            <person name="Wang L."/>
            <person name="Zhu T."/>
            <person name="Rodriguez J.C."/>
            <person name="Deal K.R."/>
            <person name="Dubcovsky J."/>
            <person name="McGuire P.E."/>
            <person name="Lux T."/>
            <person name="Spannagl M."/>
            <person name="Mayer K.F.X."/>
            <person name="Baldrich P."/>
            <person name="Meyers B.C."/>
            <person name="Huo N."/>
            <person name="Gu Y.Q."/>
            <person name="Zhou H."/>
            <person name="Devos K.M."/>
            <person name="Bennetzen J.L."/>
            <person name="Unver T."/>
            <person name="Budak H."/>
            <person name="Gulick P.J."/>
            <person name="Galiba G."/>
            <person name="Kalapos B."/>
            <person name="Nelson D.R."/>
            <person name="Li P."/>
            <person name="You F.M."/>
            <person name="Luo M.C."/>
            <person name="Dvorak J."/>
        </authorList>
    </citation>
    <scope>NUCLEOTIDE SEQUENCE [LARGE SCALE GENOMIC DNA]</scope>
    <source>
        <strain evidence="1">cv. AL8/78</strain>
    </source>
</reference>
<evidence type="ECO:0000313" key="2">
    <source>
        <dbReference type="Proteomes" id="UP000015105"/>
    </source>
</evidence>
<dbReference type="AlphaFoldDB" id="A0A453HE18"/>
<sequence>MQLEVCTEFIRAEGFLVSPLHGMYSADCSVCLIDSQLFFTIKPVRYSQPEDLIDVFDEISKLYLIARV</sequence>
<reference evidence="1" key="4">
    <citation type="submission" date="2019-03" db="UniProtKB">
        <authorList>
            <consortium name="EnsemblPlants"/>
        </authorList>
    </citation>
    <scope>IDENTIFICATION</scope>
</reference>
<protein>
    <submittedName>
        <fullName evidence="1">Uncharacterized protein</fullName>
    </submittedName>
</protein>
<dbReference type="Gramene" id="AET4Gv20158700.42">
    <property type="protein sequence ID" value="AET4Gv20158700.42"/>
    <property type="gene ID" value="AET4Gv20158700"/>
</dbReference>
<dbReference type="EnsemblPlants" id="AET4Gv20158700.42">
    <property type="protein sequence ID" value="AET4Gv20158700.42"/>
    <property type="gene ID" value="AET4Gv20158700"/>
</dbReference>
<accession>A0A453HE18</accession>
<dbReference type="Proteomes" id="UP000015105">
    <property type="component" value="Chromosome 4D"/>
</dbReference>
<reference evidence="2" key="1">
    <citation type="journal article" date="2014" name="Science">
        <title>Ancient hybridizations among the ancestral genomes of bread wheat.</title>
        <authorList>
            <consortium name="International Wheat Genome Sequencing Consortium,"/>
            <person name="Marcussen T."/>
            <person name="Sandve S.R."/>
            <person name="Heier L."/>
            <person name="Spannagl M."/>
            <person name="Pfeifer M."/>
            <person name="Jakobsen K.S."/>
            <person name="Wulff B.B."/>
            <person name="Steuernagel B."/>
            <person name="Mayer K.F."/>
            <person name="Olsen O.A."/>
        </authorList>
    </citation>
    <scope>NUCLEOTIDE SEQUENCE [LARGE SCALE GENOMIC DNA]</scope>
    <source>
        <strain evidence="2">cv. AL8/78</strain>
    </source>
</reference>